<evidence type="ECO:0000256" key="2">
    <source>
        <dbReference type="SAM" id="SignalP"/>
    </source>
</evidence>
<dbReference type="Pfam" id="PF07418">
    <property type="entry name" value="PCEMA1"/>
    <property type="match status" value="1"/>
</dbReference>
<dbReference type="VEuPathDB" id="PlasmoDB:PVSEL_0600030"/>
<dbReference type="VEuPathDB" id="PlasmoDB:PVBDA_1004730"/>
<dbReference type="SUPFAM" id="SSF55961">
    <property type="entry name" value="Bet v1-like"/>
    <property type="match status" value="1"/>
</dbReference>
<dbReference type="InterPro" id="IPR023393">
    <property type="entry name" value="START-like_dom_sf"/>
</dbReference>
<dbReference type="Gene3D" id="3.30.530.20">
    <property type="match status" value="1"/>
</dbReference>
<sequence>MKAISLSLISSIIFSIVLAESSSDLESTTGCCSLLEGKTKKNHKTTYEPVNVKGKGPYEEYYEKDYEEDYEDMIKDIFMPLKIKYQYRQNNSHKQNDTPPPVFKGPEKQKLSTINEKDSNDENENDENENDEIYQEHKNLLCIDPEETKQAEKLMNEAVEHLEYHATSKDGYEPYERGISGILSYYKKKHENHTDVLKANYKFYDSDQYNAVINMIWDPDYTNHFKIVFDKKKFVRVYNPNLVIIQQRYKRRRFGRQKYFYALAKKAHISEDKTIIVMTSANINDQYPSDKEYKNTIIENANLFKIDIDSENDIKKGRLKKLFVNIAGYLIEKKNGYVEVTHIESIDGYTSF</sequence>
<dbReference type="VEuPathDB" id="PlasmoDB:PVLDE_1105090"/>
<feature type="signal peptide" evidence="2">
    <location>
        <begin position="1"/>
        <end position="19"/>
    </location>
</feature>
<dbReference type="AlphaFoldDB" id="A0A6V7SLL9"/>
<evidence type="ECO:0000313" key="3">
    <source>
        <dbReference type="EMBL" id="CAD2099505.1"/>
    </source>
</evidence>
<dbReference type="VEuPathDB" id="PlasmoDB:PVPCR_0602900"/>
<gene>
    <name evidence="3" type="ORF">PVSEL_0600030</name>
</gene>
<feature type="compositionally biased region" description="Basic and acidic residues" evidence="1">
    <location>
        <begin position="105"/>
        <end position="120"/>
    </location>
</feature>
<dbReference type="EMBL" id="LR865427">
    <property type="protein sequence ID" value="CAD2099505.1"/>
    <property type="molecule type" value="Genomic_DNA"/>
</dbReference>
<dbReference type="VEuPathDB" id="PlasmoDB:PVVCY_0904740"/>
<evidence type="ECO:0000256" key="1">
    <source>
        <dbReference type="SAM" id="MobiDB-lite"/>
    </source>
</evidence>
<evidence type="ECO:0000313" key="4">
    <source>
        <dbReference type="Proteomes" id="UP000515697"/>
    </source>
</evidence>
<dbReference type="NCBIfam" id="TIGR01599">
    <property type="entry name" value="PYST-A"/>
    <property type="match status" value="1"/>
</dbReference>
<feature type="region of interest" description="Disordered" evidence="1">
    <location>
        <begin position="91"/>
        <end position="129"/>
    </location>
</feature>
<accession>A0A6V7SLL9</accession>
<keyword evidence="2" id="KW-0732">Signal</keyword>
<dbReference type="Proteomes" id="UP000515697">
    <property type="component" value="Chromosome PVSEL_06"/>
</dbReference>
<proteinExistence type="predicted"/>
<reference evidence="3 4" key="1">
    <citation type="submission" date="2020-08" db="EMBL/GenBank/DDBJ databases">
        <authorList>
            <person name="Ramaprasad A."/>
        </authorList>
    </citation>
    <scope>NUCLEOTIDE SEQUENCE [LARGE SCALE GENOMIC DNA]</scope>
</reference>
<dbReference type="InterPro" id="IPR010882">
    <property type="entry name" value="PCEMA1"/>
</dbReference>
<organism evidence="3 4">
    <name type="scientific">Plasmodium vinckei</name>
    <dbReference type="NCBI Taxonomy" id="5860"/>
    <lineage>
        <taxon>Eukaryota</taxon>
        <taxon>Sar</taxon>
        <taxon>Alveolata</taxon>
        <taxon>Apicomplexa</taxon>
        <taxon>Aconoidasida</taxon>
        <taxon>Haemosporida</taxon>
        <taxon>Plasmodiidae</taxon>
        <taxon>Plasmodium</taxon>
        <taxon>Plasmodium (Vinckeia)</taxon>
    </lineage>
</organism>
<protein>
    <submittedName>
        <fullName evidence="3">Fam-a protein</fullName>
    </submittedName>
</protein>
<name>A0A6V7SLL9_PLAVN</name>
<dbReference type="InterPro" id="IPR006486">
    <property type="entry name" value="PYST_A"/>
</dbReference>
<feature type="chain" id="PRO_5027646795" evidence="2">
    <location>
        <begin position="20"/>
        <end position="352"/>
    </location>
</feature>